<dbReference type="EMBL" id="CAJVPT010013282">
    <property type="protein sequence ID" value="CAG8594438.1"/>
    <property type="molecule type" value="Genomic_DNA"/>
</dbReference>
<protein>
    <submittedName>
        <fullName evidence="1">4400_t:CDS:1</fullName>
    </submittedName>
</protein>
<dbReference type="Proteomes" id="UP000789525">
    <property type="component" value="Unassembled WGS sequence"/>
</dbReference>
<name>A0ACA9MKH0_9GLOM</name>
<sequence>MSSMGGFKVPILHGMCTFGISGKHVLQKYGNNDSNVFKSIKCRLASPVFPGETLETQMWKEGSKIIFQTRVVERDVICINSAAVELKGTGSSATPKTTTAPSGSLKVAGFQASAVFEQLKSRLDSASPAERQAQVKKVKGSFQVDIMNAENKKQSWYIDFKTGDGVVGVGPSPKKTDVIITVSDSDFLELASGKLNAQKAFMAGKLKIKGNMMLATKLGDVLAGGKTKAKL</sequence>
<evidence type="ECO:0000313" key="1">
    <source>
        <dbReference type="EMBL" id="CAG8594438.1"/>
    </source>
</evidence>
<evidence type="ECO:0000313" key="2">
    <source>
        <dbReference type="Proteomes" id="UP000789525"/>
    </source>
</evidence>
<gene>
    <name evidence="1" type="ORF">ACOLOM_LOCUS6444</name>
</gene>
<organism evidence="1 2">
    <name type="scientific">Acaulospora colombiana</name>
    <dbReference type="NCBI Taxonomy" id="27376"/>
    <lineage>
        <taxon>Eukaryota</taxon>
        <taxon>Fungi</taxon>
        <taxon>Fungi incertae sedis</taxon>
        <taxon>Mucoromycota</taxon>
        <taxon>Glomeromycotina</taxon>
        <taxon>Glomeromycetes</taxon>
        <taxon>Diversisporales</taxon>
        <taxon>Acaulosporaceae</taxon>
        <taxon>Acaulospora</taxon>
    </lineage>
</organism>
<reference evidence="1" key="1">
    <citation type="submission" date="2021-06" db="EMBL/GenBank/DDBJ databases">
        <authorList>
            <person name="Kallberg Y."/>
            <person name="Tangrot J."/>
            <person name="Rosling A."/>
        </authorList>
    </citation>
    <scope>NUCLEOTIDE SEQUENCE</scope>
    <source>
        <strain evidence="1">CL356</strain>
    </source>
</reference>
<comment type="caution">
    <text evidence="1">The sequence shown here is derived from an EMBL/GenBank/DDBJ whole genome shotgun (WGS) entry which is preliminary data.</text>
</comment>
<proteinExistence type="predicted"/>
<keyword evidence="2" id="KW-1185">Reference proteome</keyword>
<accession>A0ACA9MKH0</accession>